<feature type="region of interest" description="Disordered" evidence="1">
    <location>
        <begin position="1"/>
        <end position="37"/>
    </location>
</feature>
<gene>
    <name evidence="3" type="ORF">LZ519_05790</name>
</gene>
<proteinExistence type="predicted"/>
<dbReference type="Pfam" id="PF18557">
    <property type="entry name" value="NepR"/>
    <property type="match status" value="1"/>
</dbReference>
<name>A0ABT0REZ1_9SPHN</name>
<dbReference type="Proteomes" id="UP001165343">
    <property type="component" value="Unassembled WGS sequence"/>
</dbReference>
<dbReference type="EMBL" id="JAMGBC010000001">
    <property type="protein sequence ID" value="MCL6678829.1"/>
    <property type="molecule type" value="Genomic_DNA"/>
</dbReference>
<dbReference type="RefSeq" id="WP_249867764.1">
    <property type="nucleotide sequence ID" value="NZ_JAMGBC010000001.1"/>
</dbReference>
<feature type="domain" description="Anti-sigma factor NepR" evidence="2">
    <location>
        <begin position="37"/>
        <end position="65"/>
    </location>
</feature>
<evidence type="ECO:0000256" key="1">
    <source>
        <dbReference type="SAM" id="MobiDB-lite"/>
    </source>
</evidence>
<evidence type="ECO:0000313" key="4">
    <source>
        <dbReference type="Proteomes" id="UP001165343"/>
    </source>
</evidence>
<protein>
    <recommendedName>
        <fullName evidence="2">Anti-sigma factor NepR domain-containing protein</fullName>
    </recommendedName>
</protein>
<evidence type="ECO:0000313" key="3">
    <source>
        <dbReference type="EMBL" id="MCL6678829.1"/>
    </source>
</evidence>
<feature type="compositionally biased region" description="Basic residues" evidence="1">
    <location>
        <begin position="17"/>
        <end position="33"/>
    </location>
</feature>
<evidence type="ECO:0000259" key="2">
    <source>
        <dbReference type="Pfam" id="PF18557"/>
    </source>
</evidence>
<accession>A0ABT0REZ1</accession>
<comment type="caution">
    <text evidence="3">The sequence shown here is derived from an EMBL/GenBank/DDBJ whole genome shotgun (WGS) entry which is preliminary data.</text>
</comment>
<dbReference type="InterPro" id="IPR041649">
    <property type="entry name" value="NepR"/>
</dbReference>
<keyword evidence="4" id="KW-1185">Reference proteome</keyword>
<organism evidence="3 4">
    <name type="scientific">Sphingomonas anseongensis</name>
    <dbReference type="NCBI Taxonomy" id="2908207"/>
    <lineage>
        <taxon>Bacteria</taxon>
        <taxon>Pseudomonadati</taxon>
        <taxon>Pseudomonadota</taxon>
        <taxon>Alphaproteobacteria</taxon>
        <taxon>Sphingomonadales</taxon>
        <taxon>Sphingomonadaceae</taxon>
        <taxon>Sphingomonas</taxon>
    </lineage>
</organism>
<reference evidence="3" key="1">
    <citation type="submission" date="2022-05" db="EMBL/GenBank/DDBJ databases">
        <authorList>
            <person name="Jo J.-H."/>
            <person name="Im W.-T."/>
        </authorList>
    </citation>
    <scope>NUCLEOTIDE SEQUENCE</scope>
    <source>
        <strain evidence="3">RG327</strain>
    </source>
</reference>
<sequence>MDRLSDSKVGDSGGPKVSKKISAARRPIKPRGKRGADVGRALRSVYDETLREEVPDDFLDLLGKLN</sequence>